<evidence type="ECO:0000313" key="1">
    <source>
        <dbReference type="EMBL" id="CAG6463167.1"/>
    </source>
</evidence>
<dbReference type="EMBL" id="HBUE01047480">
    <property type="protein sequence ID" value="CAG6463167.1"/>
    <property type="molecule type" value="Transcribed_RNA"/>
</dbReference>
<sequence length="115" mass="12650">MPNRISIRRDRLNKGSARCTPAGNRSGSTSKVSIGMSVVIFFIMRNSSSYKQSGFVVERILAATLLLINCCAPDTPATQTLALTLGSFSMLTIRDEMILCIEPQSSKIRHLIEFP</sequence>
<proteinExistence type="predicted"/>
<dbReference type="AlphaFoldDB" id="A0A8D8F8E3"/>
<protein>
    <submittedName>
        <fullName evidence="1">(northern house mosquito) hypothetical protein</fullName>
    </submittedName>
</protein>
<accession>A0A8D8F8E3</accession>
<name>A0A8D8F8E3_CULPI</name>
<organism evidence="1">
    <name type="scientific">Culex pipiens</name>
    <name type="common">House mosquito</name>
    <dbReference type="NCBI Taxonomy" id="7175"/>
    <lineage>
        <taxon>Eukaryota</taxon>
        <taxon>Metazoa</taxon>
        <taxon>Ecdysozoa</taxon>
        <taxon>Arthropoda</taxon>
        <taxon>Hexapoda</taxon>
        <taxon>Insecta</taxon>
        <taxon>Pterygota</taxon>
        <taxon>Neoptera</taxon>
        <taxon>Endopterygota</taxon>
        <taxon>Diptera</taxon>
        <taxon>Nematocera</taxon>
        <taxon>Culicoidea</taxon>
        <taxon>Culicidae</taxon>
        <taxon>Culicinae</taxon>
        <taxon>Culicini</taxon>
        <taxon>Culex</taxon>
        <taxon>Culex</taxon>
    </lineage>
</organism>
<reference evidence="1" key="1">
    <citation type="submission" date="2021-05" db="EMBL/GenBank/DDBJ databases">
        <authorList>
            <person name="Alioto T."/>
            <person name="Alioto T."/>
            <person name="Gomez Garrido J."/>
        </authorList>
    </citation>
    <scope>NUCLEOTIDE SEQUENCE</scope>
</reference>